<dbReference type="EMBL" id="JAALFE010000008">
    <property type="protein sequence ID" value="NGQ91293.1"/>
    <property type="molecule type" value="Genomic_DNA"/>
</dbReference>
<sequence length="202" mass="21764">MHPNPAFRAMPEDENLRFAAARGFGMLCINGAEGPLAAHVPFVMAGARRVVEVHLARSNGIARAGLPAPALLAVQGPDAYVSPDWYGMPDQVPTWNYVAVHLRGVLSPMEPEGLEPQVDALSAEFEGRIAGKRPWTKHKMGAGVMERMMRGILPFRLEVTEVQATWKLNQNKPPEARAGVIAALEAQGGLAAEIAALMREVG</sequence>
<comment type="caution">
    <text evidence="1">The sequence shown here is derived from an EMBL/GenBank/DDBJ whole genome shotgun (WGS) entry which is preliminary data.</text>
</comment>
<dbReference type="InterPro" id="IPR012349">
    <property type="entry name" value="Split_barrel_FMN-bd"/>
</dbReference>
<keyword evidence="2" id="KW-1185">Reference proteome</keyword>
<dbReference type="AlphaFoldDB" id="A0A6M1U822"/>
<dbReference type="Pfam" id="PF04299">
    <property type="entry name" value="FMN_bind_2"/>
    <property type="match status" value="1"/>
</dbReference>
<accession>A0A6M1U822</accession>
<dbReference type="Proteomes" id="UP000474758">
    <property type="component" value="Unassembled WGS sequence"/>
</dbReference>
<organism evidence="1 2">
    <name type="scientific">Paragemmobacter kunshanensis</name>
    <dbReference type="NCBI Taxonomy" id="2583234"/>
    <lineage>
        <taxon>Bacteria</taxon>
        <taxon>Pseudomonadati</taxon>
        <taxon>Pseudomonadota</taxon>
        <taxon>Alphaproteobacteria</taxon>
        <taxon>Rhodobacterales</taxon>
        <taxon>Paracoccaceae</taxon>
        <taxon>Paragemmobacter</taxon>
    </lineage>
</organism>
<gene>
    <name evidence="1" type="ORF">G5V65_10320</name>
</gene>
<dbReference type="RefSeq" id="WP_165049671.1">
    <property type="nucleotide sequence ID" value="NZ_JAALFE010000008.1"/>
</dbReference>
<evidence type="ECO:0000313" key="2">
    <source>
        <dbReference type="Proteomes" id="UP000474758"/>
    </source>
</evidence>
<name>A0A6M1U822_9RHOB</name>
<dbReference type="SUPFAM" id="SSF50475">
    <property type="entry name" value="FMN-binding split barrel"/>
    <property type="match status" value="1"/>
</dbReference>
<dbReference type="PANTHER" id="PTHR35802">
    <property type="entry name" value="PROTEASE SYNTHASE AND SPORULATION PROTEIN PAI 2"/>
    <property type="match status" value="1"/>
</dbReference>
<dbReference type="PANTHER" id="PTHR35802:SF1">
    <property type="entry name" value="PROTEASE SYNTHASE AND SPORULATION PROTEIN PAI 2"/>
    <property type="match status" value="1"/>
</dbReference>
<protein>
    <submittedName>
        <fullName evidence="1">FMN-binding negative transcriptional regulator</fullName>
    </submittedName>
</protein>
<reference evidence="1 2" key="1">
    <citation type="submission" date="2020-02" db="EMBL/GenBank/DDBJ databases">
        <title>Rhodobacter translucens sp. nov., a novel bacterium isolated from activated sludge.</title>
        <authorList>
            <person name="Liu J."/>
        </authorList>
    </citation>
    <scope>NUCLEOTIDE SEQUENCE [LARGE SCALE GENOMIC DNA]</scope>
    <source>
        <strain evidence="1 2">HX-7-19</strain>
    </source>
</reference>
<dbReference type="Gene3D" id="2.30.110.10">
    <property type="entry name" value="Electron Transport, Fmn-binding Protein, Chain A"/>
    <property type="match status" value="1"/>
</dbReference>
<evidence type="ECO:0000313" key="1">
    <source>
        <dbReference type="EMBL" id="NGQ91293.1"/>
    </source>
</evidence>
<dbReference type="InterPro" id="IPR007396">
    <property type="entry name" value="TR_PAI2-type"/>
</dbReference>
<dbReference type="PIRSF" id="PIRSF010372">
    <property type="entry name" value="PaiB"/>
    <property type="match status" value="1"/>
</dbReference>
<proteinExistence type="predicted"/>